<keyword evidence="1" id="KW-0449">Lipoprotein</keyword>
<dbReference type="Proteomes" id="UP000199302">
    <property type="component" value="Unassembled WGS sequence"/>
</dbReference>
<evidence type="ECO:0000313" key="2">
    <source>
        <dbReference type="Proteomes" id="UP000199302"/>
    </source>
</evidence>
<keyword evidence="2" id="KW-1185">Reference proteome</keyword>
<dbReference type="InterPro" id="IPR021308">
    <property type="entry name" value="GfcB"/>
</dbReference>
<name>A0A1I6D9L5_9RHOB</name>
<dbReference type="SUPFAM" id="SSF159270">
    <property type="entry name" value="YmcC-like"/>
    <property type="match status" value="1"/>
</dbReference>
<dbReference type="AlphaFoldDB" id="A0A1I6D9L5"/>
<sequence>MTRLFTAALALVLLAGCSSDPNYRSPMVTVVQQLRTQLTLMREAQQLPPPEAVLAATEAPVILVTSESTGLAGYLVEIETNGPVHTFGTSDRRSMSFNGGLLVATRGLGDDLMSTDVTAALAALRGATGAVTAGPEFTARREVLLLGGAGGSERFVFDCTYARVEDGVVTERCAGPEARFTNSFSVGPDGHLLRSRQWISPNLGSVDIQHLRH</sequence>
<organism evidence="1 2">
    <name type="scientific">Poseidonocella sedimentorum</name>
    <dbReference type="NCBI Taxonomy" id="871652"/>
    <lineage>
        <taxon>Bacteria</taxon>
        <taxon>Pseudomonadati</taxon>
        <taxon>Pseudomonadota</taxon>
        <taxon>Alphaproteobacteria</taxon>
        <taxon>Rhodobacterales</taxon>
        <taxon>Roseobacteraceae</taxon>
        <taxon>Poseidonocella</taxon>
    </lineage>
</organism>
<gene>
    <name evidence="1" type="ORF">SAMN04515673_102455</name>
</gene>
<dbReference type="PROSITE" id="PS51257">
    <property type="entry name" value="PROKAR_LIPOPROTEIN"/>
    <property type="match status" value="1"/>
</dbReference>
<evidence type="ECO:0000313" key="1">
    <source>
        <dbReference type="EMBL" id="SFR02022.1"/>
    </source>
</evidence>
<dbReference type="Gene3D" id="2.40.360.10">
    <property type="entry name" value="YmcC-like"/>
    <property type="match status" value="1"/>
</dbReference>
<accession>A0A1I6D9L5</accession>
<dbReference type="EMBL" id="FOYI01000002">
    <property type="protein sequence ID" value="SFR02022.1"/>
    <property type="molecule type" value="Genomic_DNA"/>
</dbReference>
<protein>
    <submittedName>
        <fullName evidence="1">Group 4 capsule polysaccharide lipoprotein gfcB, YjbF</fullName>
    </submittedName>
</protein>
<dbReference type="Pfam" id="PF11102">
    <property type="entry name" value="YjbF"/>
    <property type="match status" value="1"/>
</dbReference>
<reference evidence="1 2" key="1">
    <citation type="submission" date="2016-10" db="EMBL/GenBank/DDBJ databases">
        <authorList>
            <person name="de Groot N.N."/>
        </authorList>
    </citation>
    <scope>NUCLEOTIDE SEQUENCE [LARGE SCALE GENOMIC DNA]</scope>
    <source>
        <strain evidence="2">KMM 9023,NRIC 0796,JCM 17311,KCTC 23692</strain>
    </source>
</reference>
<proteinExistence type="predicted"/>
<dbReference type="OrthoDB" id="6237231at2"/>
<dbReference type="InterPro" id="IPR023373">
    <property type="entry name" value="YmcC_sf"/>
</dbReference>
<dbReference type="STRING" id="871652.SAMN04515673_102455"/>
<dbReference type="RefSeq" id="WP_092077345.1">
    <property type="nucleotide sequence ID" value="NZ_FOYI01000002.1"/>
</dbReference>